<dbReference type="Proteomes" id="UP001479436">
    <property type="component" value="Unassembled WGS sequence"/>
</dbReference>
<name>A0ABR2WF81_9FUNG</name>
<evidence type="ECO:0000313" key="1">
    <source>
        <dbReference type="EMBL" id="KAK9760185.1"/>
    </source>
</evidence>
<dbReference type="EMBL" id="JASJQH010002453">
    <property type="protein sequence ID" value="KAK9760185.1"/>
    <property type="molecule type" value="Genomic_DNA"/>
</dbReference>
<accession>A0ABR2WF81</accession>
<evidence type="ECO:0000313" key="2">
    <source>
        <dbReference type="Proteomes" id="UP001479436"/>
    </source>
</evidence>
<sequence length="67" mass="7388">MPTLAIPTERNQFVLTASHDIWGCKKARPCGDNHPDTFKSVPAARQFGNKVWRFIVGGILGNGNTHI</sequence>
<proteinExistence type="predicted"/>
<keyword evidence="2" id="KW-1185">Reference proteome</keyword>
<comment type="caution">
    <text evidence="1">The sequence shown here is derived from an EMBL/GenBank/DDBJ whole genome shotgun (WGS) entry which is preliminary data.</text>
</comment>
<organism evidence="1 2">
    <name type="scientific">Basidiobolus ranarum</name>
    <dbReference type="NCBI Taxonomy" id="34480"/>
    <lineage>
        <taxon>Eukaryota</taxon>
        <taxon>Fungi</taxon>
        <taxon>Fungi incertae sedis</taxon>
        <taxon>Zoopagomycota</taxon>
        <taxon>Entomophthoromycotina</taxon>
        <taxon>Basidiobolomycetes</taxon>
        <taxon>Basidiobolales</taxon>
        <taxon>Basidiobolaceae</taxon>
        <taxon>Basidiobolus</taxon>
    </lineage>
</organism>
<reference evidence="1 2" key="1">
    <citation type="submission" date="2023-04" db="EMBL/GenBank/DDBJ databases">
        <title>Genome of Basidiobolus ranarum AG-B5.</title>
        <authorList>
            <person name="Stajich J.E."/>
            <person name="Carter-House D."/>
            <person name="Gryganskyi A."/>
        </authorList>
    </citation>
    <scope>NUCLEOTIDE SEQUENCE [LARGE SCALE GENOMIC DNA]</scope>
    <source>
        <strain evidence="1 2">AG-B5</strain>
    </source>
</reference>
<protein>
    <submittedName>
        <fullName evidence="1">Uncharacterized protein</fullName>
    </submittedName>
</protein>
<gene>
    <name evidence="1" type="ORF">K7432_016066</name>
</gene>